<accession>A0A9Q1QKZ8</accession>
<sequence length="327" mass="36029">MADMRALLITAETHPLQLQDLPGPKGPYDITRMKSGFFVRLDMPGVPPNGIKIFKRPEKKMVTFNATAPKKEGFPYDESERVYAGVVQLNKDPNELLVDVIAENGSVILLFPTADGHLFFIPQSRSHTTAMGEGSSGKSIDQAQGSEKSEQDEGSAEKYMDKAEGSAKSGSGETASNESTEDESAPLETSPTEQSTHEVPEIAIGSTTEDNFGHINKLKIKGPDGVCEKKVVQEDGQYALYVRADLPGLEPDLNVMTIEDRFILVFGPPQTRERYMQGARNYLFFVQLRCSCCKFNNLRQDYEDGVLRLFCKIIAPEPSPAADLSLI</sequence>
<reference evidence="2" key="1">
    <citation type="submission" date="2022-04" db="EMBL/GenBank/DDBJ databases">
        <title>Carnegiea gigantea Genome sequencing and assembly v2.</title>
        <authorList>
            <person name="Copetti D."/>
            <person name="Sanderson M.J."/>
            <person name="Burquez A."/>
            <person name="Wojciechowski M.F."/>
        </authorList>
    </citation>
    <scope>NUCLEOTIDE SEQUENCE</scope>
    <source>
        <strain evidence="2">SGP5-SGP5p</strain>
        <tissue evidence="2">Aerial part</tissue>
    </source>
</reference>
<proteinExistence type="predicted"/>
<dbReference type="PANTHER" id="PTHR46991">
    <property type="entry name" value="23.5 KDA HEAT SHOCK PROTEIN, MITOCHONDRIAL"/>
    <property type="match status" value="1"/>
</dbReference>
<dbReference type="InterPro" id="IPR044656">
    <property type="entry name" value="HSP14.7/HSP23.5/HSP23.6-like"/>
</dbReference>
<dbReference type="OrthoDB" id="1021492at2759"/>
<feature type="compositionally biased region" description="Polar residues" evidence="1">
    <location>
        <begin position="136"/>
        <end position="146"/>
    </location>
</feature>
<evidence type="ECO:0000313" key="3">
    <source>
        <dbReference type="Proteomes" id="UP001153076"/>
    </source>
</evidence>
<evidence type="ECO:0000256" key="1">
    <source>
        <dbReference type="SAM" id="MobiDB-lite"/>
    </source>
</evidence>
<gene>
    <name evidence="2" type="ORF">Cgig2_018560</name>
</gene>
<name>A0A9Q1QKZ8_9CARY</name>
<protein>
    <recommendedName>
        <fullName evidence="4">SHSP domain-containing protein</fullName>
    </recommendedName>
</protein>
<comment type="caution">
    <text evidence="2">The sequence shown here is derived from an EMBL/GenBank/DDBJ whole genome shotgun (WGS) entry which is preliminary data.</text>
</comment>
<feature type="compositionally biased region" description="Polar residues" evidence="1">
    <location>
        <begin position="168"/>
        <end position="178"/>
    </location>
</feature>
<dbReference type="AlphaFoldDB" id="A0A9Q1QKZ8"/>
<evidence type="ECO:0008006" key="4">
    <source>
        <dbReference type="Google" id="ProtNLM"/>
    </source>
</evidence>
<feature type="region of interest" description="Disordered" evidence="1">
    <location>
        <begin position="128"/>
        <end position="207"/>
    </location>
</feature>
<dbReference type="EMBL" id="JAKOGI010000075">
    <property type="protein sequence ID" value="KAJ8445619.1"/>
    <property type="molecule type" value="Genomic_DNA"/>
</dbReference>
<dbReference type="PANTHER" id="PTHR46991:SF10">
    <property type="entry name" value="HEAT SHOCK PROTEIN HSP20_ALPHA CRYSTALLIN FAMILY"/>
    <property type="match status" value="1"/>
</dbReference>
<evidence type="ECO:0000313" key="2">
    <source>
        <dbReference type="EMBL" id="KAJ8445619.1"/>
    </source>
</evidence>
<dbReference type="CDD" id="cd06464">
    <property type="entry name" value="ACD_sHsps-like"/>
    <property type="match status" value="1"/>
</dbReference>
<keyword evidence="3" id="KW-1185">Reference proteome</keyword>
<organism evidence="2 3">
    <name type="scientific">Carnegiea gigantea</name>
    <dbReference type="NCBI Taxonomy" id="171969"/>
    <lineage>
        <taxon>Eukaryota</taxon>
        <taxon>Viridiplantae</taxon>
        <taxon>Streptophyta</taxon>
        <taxon>Embryophyta</taxon>
        <taxon>Tracheophyta</taxon>
        <taxon>Spermatophyta</taxon>
        <taxon>Magnoliopsida</taxon>
        <taxon>eudicotyledons</taxon>
        <taxon>Gunneridae</taxon>
        <taxon>Pentapetalae</taxon>
        <taxon>Caryophyllales</taxon>
        <taxon>Cactineae</taxon>
        <taxon>Cactaceae</taxon>
        <taxon>Cactoideae</taxon>
        <taxon>Echinocereeae</taxon>
        <taxon>Carnegiea</taxon>
    </lineage>
</organism>
<feature type="compositionally biased region" description="Basic and acidic residues" evidence="1">
    <location>
        <begin position="147"/>
        <end position="165"/>
    </location>
</feature>
<dbReference type="Proteomes" id="UP001153076">
    <property type="component" value="Unassembled WGS sequence"/>
</dbReference>